<dbReference type="Gene3D" id="3.40.50.1460">
    <property type="match status" value="1"/>
</dbReference>
<dbReference type="InterPro" id="IPR001769">
    <property type="entry name" value="Gingipain"/>
</dbReference>
<name>A0A327NQB5_9BACT</name>
<gene>
    <name evidence="3" type="ORF">HMF3257_27005</name>
</gene>
<dbReference type="InterPro" id="IPR029030">
    <property type="entry name" value="Caspase-like_dom_sf"/>
</dbReference>
<feature type="domain" description="Gingipain" evidence="1">
    <location>
        <begin position="6"/>
        <end position="156"/>
    </location>
</feature>
<keyword evidence="4" id="KW-1185">Reference proteome</keyword>
<dbReference type="EMBL" id="QLII01000001">
    <property type="protein sequence ID" value="RAI76915.1"/>
    <property type="molecule type" value="Genomic_DNA"/>
</dbReference>
<dbReference type="Gene3D" id="2.60.40.10">
    <property type="entry name" value="Immunoglobulins"/>
    <property type="match status" value="1"/>
</dbReference>
<dbReference type="InterPro" id="IPR013783">
    <property type="entry name" value="Ig-like_fold"/>
</dbReference>
<dbReference type="InterPro" id="IPR011635">
    <property type="entry name" value="CARDB"/>
</dbReference>
<dbReference type="Proteomes" id="UP000249016">
    <property type="component" value="Unassembled WGS sequence"/>
</dbReference>
<accession>A0A327NQB5</accession>
<dbReference type="SUPFAM" id="SSF52129">
    <property type="entry name" value="Caspase-like"/>
    <property type="match status" value="1"/>
</dbReference>
<sequence>MDEVEAVDISKEVNEGVSMISYAGHGSSNTLDFNFGYCSSPTSNFHNKGKYPILFFNGCSINNIFYKYDPLSTDWLITPDKGAIAVLAGSFWSYPASTQQYVYSLYQKLFADSTSLTGTLGKIQQLVNQDLSSQSSDLTLRSDMQQIILQGDPALHIFPLSKPDYAVRSLFVQARKAGTVIQNDDSLTVNLILANVGKYITGQAVSIELKKIYSTNETVSQHVVIHPGSFRDTLSFPVKKELSVKRIELTVDSDSKIDELNETNNQIGIDLADWAEIQKNSVYPVNALPDQLNPILSVTIDNRVIKNGDYVSANPVIHIGLTDENQLPIDNLATIQAYLKQCDACPFITLKPQSGSVVSSVSLLATYQLTQLPTGTYELLATGRDASGNASGNAYAITFNVADATTPIEWKVYPNPSSEVAQISFTVVGKVAPKSARLLIFSSIGELVDSYLLTPFVGENIVYWEKLRGLPAGLYQASLQAIWEDGRQETVSGRIVKR</sequence>
<evidence type="ECO:0000259" key="2">
    <source>
        <dbReference type="Pfam" id="PF07705"/>
    </source>
</evidence>
<protein>
    <submittedName>
        <fullName evidence="3">Uncharacterized protein</fullName>
    </submittedName>
</protein>
<evidence type="ECO:0000313" key="3">
    <source>
        <dbReference type="EMBL" id="RAI76915.1"/>
    </source>
</evidence>
<dbReference type="GO" id="GO:0006508">
    <property type="term" value="P:proteolysis"/>
    <property type="evidence" value="ECO:0007669"/>
    <property type="project" value="InterPro"/>
</dbReference>
<proteinExistence type="predicted"/>
<dbReference type="Pfam" id="PF07705">
    <property type="entry name" value="CARDB"/>
    <property type="match status" value="1"/>
</dbReference>
<reference evidence="3 4" key="1">
    <citation type="submission" date="2018-06" db="EMBL/GenBank/DDBJ databases">
        <title>Spirosoma sp. HMF3257 Genome sequencing and assembly.</title>
        <authorList>
            <person name="Kang H."/>
            <person name="Cha I."/>
            <person name="Kim H."/>
            <person name="Kang J."/>
            <person name="Joh K."/>
        </authorList>
    </citation>
    <scope>NUCLEOTIDE SEQUENCE [LARGE SCALE GENOMIC DNA]</scope>
    <source>
        <strain evidence="3 4">HMF3257</strain>
    </source>
</reference>
<comment type="caution">
    <text evidence="3">The sequence shown here is derived from an EMBL/GenBank/DDBJ whole genome shotgun (WGS) entry which is preliminary data.</text>
</comment>
<dbReference type="GO" id="GO:0008234">
    <property type="term" value="F:cysteine-type peptidase activity"/>
    <property type="evidence" value="ECO:0007669"/>
    <property type="project" value="InterPro"/>
</dbReference>
<organism evidence="3 4">
    <name type="scientific">Spirosoma telluris</name>
    <dbReference type="NCBI Taxonomy" id="2183553"/>
    <lineage>
        <taxon>Bacteria</taxon>
        <taxon>Pseudomonadati</taxon>
        <taxon>Bacteroidota</taxon>
        <taxon>Cytophagia</taxon>
        <taxon>Cytophagales</taxon>
        <taxon>Cytophagaceae</taxon>
        <taxon>Spirosoma</taxon>
    </lineage>
</organism>
<dbReference type="Pfam" id="PF01364">
    <property type="entry name" value="Peptidase_C25"/>
    <property type="match status" value="1"/>
</dbReference>
<evidence type="ECO:0000313" key="4">
    <source>
        <dbReference type="Proteomes" id="UP000249016"/>
    </source>
</evidence>
<dbReference type="AlphaFoldDB" id="A0A327NQB5"/>
<feature type="domain" description="CARDB" evidence="2">
    <location>
        <begin position="173"/>
        <end position="266"/>
    </location>
</feature>
<evidence type="ECO:0000259" key="1">
    <source>
        <dbReference type="Pfam" id="PF01364"/>
    </source>
</evidence>